<dbReference type="PANTHER" id="PTHR43798">
    <property type="entry name" value="MONOACYLGLYCEROL LIPASE"/>
    <property type="match status" value="1"/>
</dbReference>
<dbReference type="SUPFAM" id="SSF53474">
    <property type="entry name" value="alpha/beta-Hydrolases"/>
    <property type="match status" value="2"/>
</dbReference>
<proteinExistence type="predicted"/>
<organism evidence="2">
    <name type="scientific">marine metagenome</name>
    <dbReference type="NCBI Taxonomy" id="408172"/>
    <lineage>
        <taxon>unclassified sequences</taxon>
        <taxon>metagenomes</taxon>
        <taxon>ecological metagenomes</taxon>
    </lineage>
</organism>
<reference evidence="2" key="1">
    <citation type="submission" date="2018-05" db="EMBL/GenBank/DDBJ databases">
        <authorList>
            <person name="Lanie J.A."/>
            <person name="Ng W.-L."/>
            <person name="Kazmierczak K.M."/>
            <person name="Andrzejewski T.M."/>
            <person name="Davidsen T.M."/>
            <person name="Wayne K.J."/>
            <person name="Tettelin H."/>
            <person name="Glass J.I."/>
            <person name="Rusch D."/>
            <person name="Podicherti R."/>
            <person name="Tsui H.-C.T."/>
            <person name="Winkler M.E."/>
        </authorList>
    </citation>
    <scope>NUCLEOTIDE SEQUENCE</scope>
</reference>
<gene>
    <name evidence="2" type="ORF">METZ01_LOCUS6710</name>
</gene>
<dbReference type="InterPro" id="IPR029058">
    <property type="entry name" value="AB_hydrolase_fold"/>
</dbReference>
<evidence type="ECO:0000259" key="1">
    <source>
        <dbReference type="Pfam" id="PF00561"/>
    </source>
</evidence>
<feature type="non-terminal residue" evidence="2">
    <location>
        <position position="1"/>
    </location>
</feature>
<dbReference type="GO" id="GO:0016020">
    <property type="term" value="C:membrane"/>
    <property type="evidence" value="ECO:0007669"/>
    <property type="project" value="TreeGrafter"/>
</dbReference>
<dbReference type="InterPro" id="IPR000073">
    <property type="entry name" value="AB_hydrolase_1"/>
</dbReference>
<dbReference type="PANTHER" id="PTHR43798:SF33">
    <property type="entry name" value="HYDROLASE, PUTATIVE (AFU_ORTHOLOGUE AFUA_2G14860)-RELATED"/>
    <property type="match status" value="1"/>
</dbReference>
<protein>
    <recommendedName>
        <fullName evidence="1">AB hydrolase-1 domain-containing protein</fullName>
    </recommendedName>
</protein>
<evidence type="ECO:0000313" key="2">
    <source>
        <dbReference type="EMBL" id="SUZ53856.1"/>
    </source>
</evidence>
<sequence>VYQSLENLSIERRFVTLTDRQVHYRISGEGPPLLLLHQSPTSSAEMATTIEYFADEFTVIAPDTPGFGLSDYRKGTPSDITIYAQMVKEFIDALGLSELCIYGFHTGAIIGAEMARLYPDLCKAVVVNGLWVADKDEVDLILQHYTEWFEPTPEGSQMPWIWSRLRDQLIFFPWFLKEEKHRMSHDLPSSELKQPFVLDLLRTTEQAQTAYRAAFLYPSKERVQEINTPTFLLNYQGDPIGDHPQRLEITPDCVQIELLSDPQAVEARAREIFREFSLATITIKPEAVVMPEKAVRLKGFVHTSFGPLFYCQEVDQSSVSEETNRTVVFLHDFATSSNATIEIAKYCESVHRKIFIDLPGHGETGPTHLGDYQPQTMAKMLAEGLMQLNLGPIHLVSMGMSNSIAVALSQIDALQVQQLTLIDPWCPNASEMNAMRDHYAPDLTPSEYGEHLMRGWYFARDSELYFPWYDTKNANALKREPEIEPQKTHARAVDALKAGTELKRVAKDLIGYDVEANLRDIIVNTKVYAWTGNGREKYAERIHRAISGSKLYYLPENRSQWSINLSE</sequence>
<accession>A0A381NGZ9</accession>
<dbReference type="Pfam" id="PF00561">
    <property type="entry name" value="Abhydrolase_1"/>
    <property type="match status" value="2"/>
</dbReference>
<dbReference type="InterPro" id="IPR050266">
    <property type="entry name" value="AB_hydrolase_sf"/>
</dbReference>
<dbReference type="GO" id="GO:0046464">
    <property type="term" value="P:acylglycerol catabolic process"/>
    <property type="evidence" value="ECO:0007669"/>
    <property type="project" value="TreeGrafter"/>
</dbReference>
<dbReference type="EMBL" id="UINC01000354">
    <property type="protein sequence ID" value="SUZ53856.1"/>
    <property type="molecule type" value="Genomic_DNA"/>
</dbReference>
<name>A0A381NGZ9_9ZZZZ</name>
<dbReference type="Gene3D" id="3.40.50.1820">
    <property type="entry name" value="alpha/beta hydrolase"/>
    <property type="match status" value="2"/>
</dbReference>
<feature type="domain" description="AB hydrolase-1" evidence="1">
    <location>
        <begin position="31"/>
        <end position="140"/>
    </location>
</feature>
<dbReference type="GO" id="GO:0047372">
    <property type="term" value="F:monoacylglycerol lipase activity"/>
    <property type="evidence" value="ECO:0007669"/>
    <property type="project" value="TreeGrafter"/>
</dbReference>
<feature type="domain" description="AB hydrolase-1" evidence="1">
    <location>
        <begin position="326"/>
        <end position="442"/>
    </location>
</feature>
<dbReference type="AlphaFoldDB" id="A0A381NGZ9"/>